<dbReference type="AlphaFoldDB" id="A0A1H1Y5S4"/>
<protein>
    <submittedName>
        <fullName evidence="2">Uncharacterized protein</fullName>
    </submittedName>
</protein>
<feature type="transmembrane region" description="Helical" evidence="1">
    <location>
        <begin position="16"/>
        <end position="35"/>
    </location>
</feature>
<evidence type="ECO:0000256" key="1">
    <source>
        <dbReference type="SAM" id="Phobius"/>
    </source>
</evidence>
<dbReference type="Proteomes" id="UP000243904">
    <property type="component" value="Chromosome I"/>
</dbReference>
<reference evidence="3" key="1">
    <citation type="submission" date="2016-10" db="EMBL/GenBank/DDBJ databases">
        <authorList>
            <person name="Varghese N."/>
            <person name="Submissions S."/>
        </authorList>
    </citation>
    <scope>NUCLEOTIDE SEQUENCE [LARGE SCALE GENOMIC DNA]</scope>
    <source>
        <strain evidence="3">GAS369</strain>
    </source>
</reference>
<organism evidence="2 3">
    <name type="scientific">Bradyrhizobium canariense</name>
    <dbReference type="NCBI Taxonomy" id="255045"/>
    <lineage>
        <taxon>Bacteria</taxon>
        <taxon>Pseudomonadati</taxon>
        <taxon>Pseudomonadota</taxon>
        <taxon>Alphaproteobacteria</taxon>
        <taxon>Hyphomicrobiales</taxon>
        <taxon>Nitrobacteraceae</taxon>
        <taxon>Bradyrhizobium</taxon>
    </lineage>
</organism>
<gene>
    <name evidence="2" type="ORF">SAMN05444158_4646</name>
</gene>
<keyword evidence="3" id="KW-1185">Reference proteome</keyword>
<evidence type="ECO:0000313" key="3">
    <source>
        <dbReference type="Proteomes" id="UP000243904"/>
    </source>
</evidence>
<proteinExistence type="predicted"/>
<keyword evidence="1" id="KW-0812">Transmembrane</keyword>
<keyword evidence="1" id="KW-1133">Transmembrane helix</keyword>
<dbReference type="EMBL" id="LT629750">
    <property type="protein sequence ID" value="SDT16777.1"/>
    <property type="molecule type" value="Genomic_DNA"/>
</dbReference>
<sequence length="67" mass="7200">MNHSLYSADRQTHRRTIGSAFVAIFIVTLLGVSVISKLERGPASPSVAVLRAGIPLDTTDGGYFIVR</sequence>
<accession>A0A1H1Y5S4</accession>
<dbReference type="RefSeq" id="WP_146688958.1">
    <property type="nucleotide sequence ID" value="NZ_LT629750.1"/>
</dbReference>
<keyword evidence="1" id="KW-0472">Membrane</keyword>
<name>A0A1H1Y5S4_9BRAD</name>
<evidence type="ECO:0000313" key="2">
    <source>
        <dbReference type="EMBL" id="SDT16777.1"/>
    </source>
</evidence>